<evidence type="ECO:0000313" key="9">
    <source>
        <dbReference type="Proteomes" id="UP000255543"/>
    </source>
</evidence>
<evidence type="ECO:0000313" key="6">
    <source>
        <dbReference type="EMBL" id="STK92018.1"/>
    </source>
</evidence>
<protein>
    <submittedName>
        <fullName evidence="2">Uncharacterized protein</fullName>
    </submittedName>
</protein>
<evidence type="ECO:0000313" key="2">
    <source>
        <dbReference type="EMBL" id="EFH6095986.1"/>
    </source>
</evidence>
<evidence type="ECO:0000313" key="8">
    <source>
        <dbReference type="Proteomes" id="UP000254159"/>
    </source>
</evidence>
<dbReference type="Proteomes" id="UP000531463">
    <property type="component" value="Unassembled WGS sequence"/>
</dbReference>
<evidence type="ECO:0000313" key="3">
    <source>
        <dbReference type="EMBL" id="HAJ5806663.1"/>
    </source>
</evidence>
<keyword evidence="1" id="KW-1133">Transmembrane helix</keyword>
<dbReference type="Proteomes" id="UP000250991">
    <property type="component" value="Unassembled WGS sequence"/>
</dbReference>
<gene>
    <name evidence="2" type="ORF">GAI89_15215</name>
    <name evidence="3" type="ORF">HLZ39_19560</name>
    <name evidence="5" type="ORF">NCTC10865_03337</name>
    <name evidence="4" type="ORF">NCTC8009_04833</name>
    <name evidence="6" type="ORF">NCTC8179_04048</name>
</gene>
<dbReference type="Proteomes" id="UP000254159">
    <property type="component" value="Unassembled WGS sequence"/>
</dbReference>
<reference evidence="2 10" key="4">
    <citation type="submission" date="2019-12" db="EMBL/GenBank/DDBJ databases">
        <authorList>
            <consortium name="NARMS: The National Antimicrobial Resistance Monitoring System"/>
        </authorList>
    </citation>
    <scope>NUCLEOTIDE SEQUENCE [LARGE SCALE GENOMIC DNA]</scope>
    <source>
        <strain evidence="2 10">CVM N19EC0510</strain>
    </source>
</reference>
<evidence type="ECO:0000313" key="10">
    <source>
        <dbReference type="Proteomes" id="UP000531463"/>
    </source>
</evidence>
<evidence type="ECO:0000313" key="11">
    <source>
        <dbReference type="Proteomes" id="UP000842519"/>
    </source>
</evidence>
<keyword evidence="1" id="KW-0812">Transmembrane</keyword>
<reference evidence="3" key="3">
    <citation type="submission" date="2019-11" db="EMBL/GenBank/DDBJ databases">
        <authorList>
            <consortium name="NCBI Pathogen Detection Project"/>
        </authorList>
    </citation>
    <scope>NUCLEOTIDE SEQUENCE</scope>
    <source>
        <strain evidence="3">Ecoli[ST-405]</strain>
    </source>
</reference>
<dbReference type="EMBL" id="UARW01000010">
    <property type="protein sequence ID" value="SQD04322.1"/>
    <property type="molecule type" value="Genomic_DNA"/>
</dbReference>
<evidence type="ECO:0000256" key="1">
    <source>
        <dbReference type="SAM" id="Phobius"/>
    </source>
</evidence>
<dbReference type="EMBL" id="AASWKH010000013">
    <property type="protein sequence ID" value="EFH6095986.1"/>
    <property type="molecule type" value="Genomic_DNA"/>
</dbReference>
<dbReference type="Proteomes" id="UP000255543">
    <property type="component" value="Unassembled WGS sequence"/>
</dbReference>
<feature type="transmembrane region" description="Helical" evidence="1">
    <location>
        <begin position="169"/>
        <end position="188"/>
    </location>
</feature>
<dbReference type="EMBL" id="UGEB01000001">
    <property type="protein sequence ID" value="STK92018.1"/>
    <property type="molecule type" value="Genomic_DNA"/>
</dbReference>
<dbReference type="GeneID" id="86946534"/>
<evidence type="ECO:0000313" key="5">
    <source>
        <dbReference type="EMBL" id="STI18018.1"/>
    </source>
</evidence>
<dbReference type="EMBL" id="DABGKQ010000042">
    <property type="protein sequence ID" value="HAJ5806663.1"/>
    <property type="molecule type" value="Genomic_DNA"/>
</dbReference>
<feature type="transmembrane region" description="Helical" evidence="1">
    <location>
        <begin position="68"/>
        <end position="89"/>
    </location>
</feature>
<keyword evidence="1" id="KW-0472">Membrane</keyword>
<organism evidence="2 10">
    <name type="scientific">Escherichia coli</name>
    <dbReference type="NCBI Taxonomy" id="562"/>
    <lineage>
        <taxon>Bacteria</taxon>
        <taxon>Pseudomonadati</taxon>
        <taxon>Pseudomonadota</taxon>
        <taxon>Gammaproteobacteria</taxon>
        <taxon>Enterobacterales</taxon>
        <taxon>Enterobacteriaceae</taxon>
        <taxon>Escherichia</taxon>
    </lineage>
</organism>
<evidence type="ECO:0000313" key="4">
    <source>
        <dbReference type="EMBL" id="SQD04322.1"/>
    </source>
</evidence>
<accession>A0A086V4V2</accession>
<reference evidence="3 11" key="1">
    <citation type="journal article" date="2018" name="Genome Biol.">
        <title>SKESA: strategic k-mer extension for scrupulous assemblies.</title>
        <authorList>
            <person name="Souvorov A."/>
            <person name="Agarwala R."/>
            <person name="Lipman D.J."/>
        </authorList>
    </citation>
    <scope>NUCLEOTIDE SEQUENCE [LARGE SCALE GENOMIC DNA]</scope>
    <source>
        <strain evidence="3">Ecoli[ST-405]</strain>
        <strain evidence="11">ecoli[ST-405]</strain>
    </source>
</reference>
<reference evidence="7 8" key="2">
    <citation type="submission" date="2018-06" db="EMBL/GenBank/DDBJ databases">
        <authorList>
            <consortium name="Pathogen Informatics"/>
            <person name="Doyle S."/>
        </authorList>
    </citation>
    <scope>NUCLEOTIDE SEQUENCE [LARGE SCALE GENOMIC DNA]</scope>
    <source>
        <strain evidence="5 8">NCTC10865</strain>
        <strain evidence="4 7">NCTC8009</strain>
        <strain evidence="6 9">NCTC8179</strain>
    </source>
</reference>
<proteinExistence type="predicted"/>
<dbReference type="RefSeq" id="WP_001208722.1">
    <property type="nucleotide sequence ID" value="NZ_AP019803.1"/>
</dbReference>
<sequence length="189" mass="21648">MRELPKDYFLGVDDELVDYLEKQGEETIREIHLSNKTNVENGYKLLNIQIVGIGSSFLLLTQKTNFDFLTAGITTFTLLWTWCAIYLVCTGLSVKVRGLINAPPDHLYHEKYKDMEPSSFKIFADAGYLGPDKLLPLIRRYRLVDLSDTARELLLENEKIRTSLDKARMYTILAPVAAMFISAVFLYVQ</sequence>
<name>A0A086V4V2_ECOLX</name>
<dbReference type="EMBL" id="UGCD01000002">
    <property type="protein sequence ID" value="STI18018.1"/>
    <property type="molecule type" value="Genomic_DNA"/>
</dbReference>
<evidence type="ECO:0000313" key="7">
    <source>
        <dbReference type="Proteomes" id="UP000250991"/>
    </source>
</evidence>
<dbReference type="Proteomes" id="UP000842519">
    <property type="component" value="Unassembled WGS sequence"/>
</dbReference>
<dbReference type="AlphaFoldDB" id="A0A086V4V2"/>